<dbReference type="OrthoDB" id="10254945at2759"/>
<organism evidence="1 2">
    <name type="scientific">Aspergillus pseudonomiae</name>
    <dbReference type="NCBI Taxonomy" id="1506151"/>
    <lineage>
        <taxon>Eukaryota</taxon>
        <taxon>Fungi</taxon>
        <taxon>Dikarya</taxon>
        <taxon>Ascomycota</taxon>
        <taxon>Pezizomycotina</taxon>
        <taxon>Eurotiomycetes</taxon>
        <taxon>Eurotiomycetidae</taxon>
        <taxon>Eurotiales</taxon>
        <taxon>Aspergillaceae</taxon>
        <taxon>Aspergillus</taxon>
        <taxon>Aspergillus subgen. Circumdati</taxon>
    </lineage>
</organism>
<protein>
    <submittedName>
        <fullName evidence="1">Uncharacterized protein</fullName>
    </submittedName>
</protein>
<keyword evidence="2" id="KW-1185">Reference proteome</keyword>
<evidence type="ECO:0000313" key="2">
    <source>
        <dbReference type="Proteomes" id="UP000325579"/>
    </source>
</evidence>
<evidence type="ECO:0000313" key="1">
    <source>
        <dbReference type="EMBL" id="KAE8398878.1"/>
    </source>
</evidence>
<sequence>MTTKTTGNPCGFAEEDFVMEKYKNYPSSFCDLQNENLFPSSKFPRFCERDTPAARNAYTLIQPALLLISRIIVQHWESFGIFVRHRHPSFPDIWHETDAKLELSKDEILRCIKNAIPDIDFDPAIHPSSSPFAETTLRPNTMSDLITLDYNIIRLLKDSTSTHSHKLAAHVLKFRSSRAGPLCSNNEPFETPPGITCREAGTAWETRDELIHERRDLVIKSKDESDVRVELGSPRKRHRSIIPVNICGGKKVQMDIQERA</sequence>
<dbReference type="RefSeq" id="XP_031936197.1">
    <property type="nucleotide sequence ID" value="XM_032085443.1"/>
</dbReference>
<accession>A0A5N7CZ93</accession>
<dbReference type="Proteomes" id="UP000325579">
    <property type="component" value="Unassembled WGS sequence"/>
</dbReference>
<dbReference type="EMBL" id="ML736846">
    <property type="protein sequence ID" value="KAE8398878.1"/>
    <property type="molecule type" value="Genomic_DNA"/>
</dbReference>
<proteinExistence type="predicted"/>
<name>A0A5N7CZ93_9EURO</name>
<dbReference type="GeneID" id="43670134"/>
<gene>
    <name evidence="1" type="ORF">BDV37DRAFT_275735</name>
</gene>
<reference evidence="1 2" key="1">
    <citation type="submission" date="2019-04" db="EMBL/GenBank/DDBJ databases">
        <authorList>
            <consortium name="DOE Joint Genome Institute"/>
            <person name="Mondo S."/>
            <person name="Kjaerbolling I."/>
            <person name="Vesth T."/>
            <person name="Frisvad J.C."/>
            <person name="Nybo J.L."/>
            <person name="Theobald S."/>
            <person name="Kildgaard S."/>
            <person name="Isbrandt T."/>
            <person name="Kuo A."/>
            <person name="Sato A."/>
            <person name="Lyhne E.K."/>
            <person name="Kogle M.E."/>
            <person name="Wiebenga A."/>
            <person name="Kun R.S."/>
            <person name="Lubbers R.J."/>
            <person name="Makela M.R."/>
            <person name="Barry K."/>
            <person name="Chovatia M."/>
            <person name="Clum A."/>
            <person name="Daum C."/>
            <person name="Haridas S."/>
            <person name="He G."/>
            <person name="LaButti K."/>
            <person name="Lipzen A."/>
            <person name="Riley R."/>
            <person name="Salamov A."/>
            <person name="Simmons B.A."/>
            <person name="Magnuson J.K."/>
            <person name="Henrissat B."/>
            <person name="Mortensen U.H."/>
            <person name="Larsen T.O."/>
            <person name="Devries R.P."/>
            <person name="Grigoriev I.V."/>
            <person name="Machida M."/>
            <person name="Baker S.E."/>
            <person name="Andersen M.R."/>
            <person name="Cantor M.N."/>
            <person name="Hua S.X."/>
        </authorList>
    </citation>
    <scope>NUCLEOTIDE SEQUENCE [LARGE SCALE GENOMIC DNA]</scope>
    <source>
        <strain evidence="1 2">CBS 119388</strain>
    </source>
</reference>
<dbReference type="AlphaFoldDB" id="A0A5N7CZ93"/>